<keyword evidence="1" id="KW-0812">Transmembrane</keyword>
<keyword evidence="1" id="KW-1133">Transmembrane helix</keyword>
<keyword evidence="3" id="KW-1185">Reference proteome</keyword>
<sequence length="166" mass="18642">MHYGELQNSMDIFKLLAIISPFVSAALGGLITYIFTIRGKRYDLLYQSKIPAFKELSLELTAFRNYCLGKVASDEGNEFSPYLEEGKGTLTHRTDIALSIAHNGIFFKPTSRQSVGELMNNMSMLCNIELGLAAGKEYGNLKENYFEMANKTSDLIEMLYKELNLG</sequence>
<dbReference type="Proteomes" id="UP000028007">
    <property type="component" value="Unassembled WGS sequence"/>
</dbReference>
<comment type="caution">
    <text evidence="2">The sequence shown here is derived from an EMBL/GenBank/DDBJ whole genome shotgun (WGS) entry which is preliminary data.</text>
</comment>
<organism evidence="2 3">
    <name type="scientific">Pedobacter antarcticus 4BY</name>
    <dbReference type="NCBI Taxonomy" id="1358423"/>
    <lineage>
        <taxon>Bacteria</taxon>
        <taxon>Pseudomonadati</taxon>
        <taxon>Bacteroidota</taxon>
        <taxon>Sphingobacteriia</taxon>
        <taxon>Sphingobacteriales</taxon>
        <taxon>Sphingobacteriaceae</taxon>
        <taxon>Pedobacter</taxon>
    </lineage>
</organism>
<name>A0A081PFY6_9SPHI</name>
<proteinExistence type="predicted"/>
<dbReference type="eggNOG" id="ENOG503438N">
    <property type="taxonomic scope" value="Bacteria"/>
</dbReference>
<dbReference type="EMBL" id="JNFF01000069">
    <property type="protein sequence ID" value="KEQ29609.1"/>
    <property type="molecule type" value="Genomic_DNA"/>
</dbReference>
<evidence type="ECO:0000256" key="1">
    <source>
        <dbReference type="SAM" id="Phobius"/>
    </source>
</evidence>
<dbReference type="AlphaFoldDB" id="A0A081PFY6"/>
<gene>
    <name evidence="2" type="ORF">N180_17365</name>
</gene>
<feature type="transmembrane region" description="Helical" evidence="1">
    <location>
        <begin position="12"/>
        <end position="35"/>
    </location>
</feature>
<reference evidence="2 3" key="1">
    <citation type="journal article" date="1992" name="Int. J. Syst. Bacteriol.">
        <title>Sphingobacterium antarcticus sp. nov. a Psychrotrophic Bacterium from the Soils of Schirmacher Oasis, Antarctica.</title>
        <authorList>
            <person name="Shivaji S."/>
            <person name="Ray M.K."/>
            <person name="Rao N.S."/>
            <person name="Saiserr L."/>
            <person name="Jagannadham M.V."/>
            <person name="Kumar G.S."/>
            <person name="Reddy G."/>
            <person name="Bhargava P.M."/>
        </authorList>
    </citation>
    <scope>NUCLEOTIDE SEQUENCE [LARGE SCALE GENOMIC DNA]</scope>
    <source>
        <strain evidence="2 3">4BY</strain>
    </source>
</reference>
<evidence type="ECO:0000313" key="3">
    <source>
        <dbReference type="Proteomes" id="UP000028007"/>
    </source>
</evidence>
<protein>
    <submittedName>
        <fullName evidence="2">Uncharacterized protein</fullName>
    </submittedName>
</protein>
<keyword evidence="1" id="KW-0472">Membrane</keyword>
<accession>A0A081PFY6</accession>
<evidence type="ECO:0000313" key="2">
    <source>
        <dbReference type="EMBL" id="KEQ29609.1"/>
    </source>
</evidence>